<gene>
    <name evidence="7" type="ORF">KQ657_001578</name>
</gene>
<feature type="domain" description="HTH APSES-type" evidence="6">
    <location>
        <begin position="8"/>
        <end position="116"/>
    </location>
</feature>
<dbReference type="InterPro" id="IPR036887">
    <property type="entry name" value="HTH_APSES_sf"/>
</dbReference>
<dbReference type="InterPro" id="IPR002110">
    <property type="entry name" value="Ankyrin_rpt"/>
</dbReference>
<evidence type="ECO:0000256" key="1">
    <source>
        <dbReference type="ARBA" id="ARBA00022737"/>
    </source>
</evidence>
<evidence type="ECO:0000259" key="6">
    <source>
        <dbReference type="PROSITE" id="PS51299"/>
    </source>
</evidence>
<dbReference type="Proteomes" id="UP000790833">
    <property type="component" value="Unassembled WGS sequence"/>
</dbReference>
<dbReference type="SUPFAM" id="SSF54616">
    <property type="entry name" value="DNA-binding domain of Mlu1-box binding protein MBP1"/>
    <property type="match status" value="1"/>
</dbReference>
<feature type="region of interest" description="Disordered" evidence="5">
    <location>
        <begin position="124"/>
        <end position="272"/>
    </location>
</feature>
<dbReference type="OrthoDB" id="6718656at2759"/>
<dbReference type="InterPro" id="IPR003163">
    <property type="entry name" value="Tscrpt_reg_HTH_APSES-type"/>
</dbReference>
<proteinExistence type="predicted"/>
<feature type="compositionally biased region" description="Basic residues" evidence="5">
    <location>
        <begin position="129"/>
        <end position="138"/>
    </location>
</feature>
<feature type="compositionally biased region" description="Low complexity" evidence="5">
    <location>
        <begin position="243"/>
        <end position="262"/>
    </location>
</feature>
<dbReference type="RefSeq" id="XP_043048034.1">
    <property type="nucleotide sequence ID" value="XM_043192370.1"/>
</dbReference>
<evidence type="ECO:0000256" key="3">
    <source>
        <dbReference type="PROSITE-ProRule" id="PRU00023"/>
    </source>
</evidence>
<keyword evidence="4" id="KW-0175">Coiled coil</keyword>
<dbReference type="GO" id="GO:0003677">
    <property type="term" value="F:DNA binding"/>
    <property type="evidence" value="ECO:0007669"/>
    <property type="project" value="InterPro"/>
</dbReference>
<name>A0A9P7V733_9ASCO</name>
<dbReference type="Pfam" id="PF00023">
    <property type="entry name" value="Ank"/>
    <property type="match status" value="2"/>
</dbReference>
<protein>
    <recommendedName>
        <fullName evidence="6">HTH APSES-type domain-containing protein</fullName>
    </recommendedName>
</protein>
<dbReference type="SUPFAM" id="SSF48403">
    <property type="entry name" value="Ankyrin repeat"/>
    <property type="match status" value="1"/>
</dbReference>
<dbReference type="PROSITE" id="PS50297">
    <property type="entry name" value="ANK_REP_REGION"/>
    <property type="match status" value="2"/>
</dbReference>
<evidence type="ECO:0000256" key="5">
    <source>
        <dbReference type="SAM" id="MobiDB-lite"/>
    </source>
</evidence>
<dbReference type="InterPro" id="IPR018004">
    <property type="entry name" value="KilA/APSES_HTH"/>
</dbReference>
<dbReference type="Pfam" id="PF04383">
    <property type="entry name" value="KilA-N"/>
    <property type="match status" value="1"/>
</dbReference>
<comment type="caution">
    <text evidence="7">The sequence shown here is derived from an EMBL/GenBank/DDBJ whole genome shotgun (WGS) entry which is preliminary data.</text>
</comment>
<keyword evidence="1" id="KW-0677">Repeat</keyword>
<dbReference type="Gene3D" id="1.25.40.20">
    <property type="entry name" value="Ankyrin repeat-containing domain"/>
    <property type="match status" value="1"/>
</dbReference>
<dbReference type="InterPro" id="IPR036770">
    <property type="entry name" value="Ankyrin_rpt-contain_sf"/>
</dbReference>
<dbReference type="GeneID" id="66114952"/>
<dbReference type="GO" id="GO:0030907">
    <property type="term" value="C:MBF transcription complex"/>
    <property type="evidence" value="ECO:0007669"/>
    <property type="project" value="TreeGrafter"/>
</dbReference>
<organism evidence="7 8">
    <name type="scientific">Scheffersomyces spartinae</name>
    <dbReference type="NCBI Taxonomy" id="45513"/>
    <lineage>
        <taxon>Eukaryota</taxon>
        <taxon>Fungi</taxon>
        <taxon>Dikarya</taxon>
        <taxon>Ascomycota</taxon>
        <taxon>Saccharomycotina</taxon>
        <taxon>Pichiomycetes</taxon>
        <taxon>Debaryomycetaceae</taxon>
        <taxon>Scheffersomyces</taxon>
    </lineage>
</organism>
<feature type="compositionally biased region" description="Basic and acidic residues" evidence="5">
    <location>
        <begin position="761"/>
        <end position="772"/>
    </location>
</feature>
<feature type="compositionally biased region" description="Polar residues" evidence="5">
    <location>
        <begin position="302"/>
        <end position="324"/>
    </location>
</feature>
<dbReference type="AlphaFoldDB" id="A0A9P7V733"/>
<feature type="region of interest" description="Disordered" evidence="5">
    <location>
        <begin position="302"/>
        <end position="351"/>
    </location>
</feature>
<feature type="coiled-coil region" evidence="4">
    <location>
        <begin position="906"/>
        <end position="947"/>
    </location>
</feature>
<dbReference type="GO" id="GO:0033309">
    <property type="term" value="C:SBF transcription complex"/>
    <property type="evidence" value="ECO:0007669"/>
    <property type="project" value="TreeGrafter"/>
</dbReference>
<dbReference type="SMART" id="SM00248">
    <property type="entry name" value="ANK"/>
    <property type="match status" value="3"/>
</dbReference>
<dbReference type="PROSITE" id="PS50088">
    <property type="entry name" value="ANK_REPEAT"/>
    <property type="match status" value="2"/>
</dbReference>
<feature type="compositionally biased region" description="Polar residues" evidence="5">
    <location>
        <begin position="182"/>
        <end position="198"/>
    </location>
</feature>
<dbReference type="EMBL" id="JAHMUF010000017">
    <property type="protein sequence ID" value="KAG7192484.1"/>
    <property type="molecule type" value="Genomic_DNA"/>
</dbReference>
<dbReference type="InterPro" id="IPR051642">
    <property type="entry name" value="SWI6-like"/>
</dbReference>
<feature type="repeat" description="ANK" evidence="3">
    <location>
        <begin position="426"/>
        <end position="458"/>
    </location>
</feature>
<dbReference type="Gene3D" id="3.10.260.10">
    <property type="entry name" value="Transcription regulator HTH, APSES-type DNA-binding domain"/>
    <property type="match status" value="1"/>
</dbReference>
<dbReference type="GO" id="GO:0001228">
    <property type="term" value="F:DNA-binding transcription activator activity, RNA polymerase II-specific"/>
    <property type="evidence" value="ECO:0007669"/>
    <property type="project" value="UniProtKB-ARBA"/>
</dbReference>
<evidence type="ECO:0000313" key="7">
    <source>
        <dbReference type="EMBL" id="KAG7192484.1"/>
    </source>
</evidence>
<feature type="compositionally biased region" description="Polar residues" evidence="5">
    <location>
        <begin position="378"/>
        <end position="387"/>
    </location>
</feature>
<keyword evidence="2 3" id="KW-0040">ANK repeat</keyword>
<evidence type="ECO:0000313" key="8">
    <source>
        <dbReference type="Proteomes" id="UP000790833"/>
    </source>
</evidence>
<dbReference type="PROSITE" id="PS51299">
    <property type="entry name" value="HTH_APSES"/>
    <property type="match status" value="1"/>
</dbReference>
<feature type="region of interest" description="Disordered" evidence="5">
    <location>
        <begin position="750"/>
        <end position="780"/>
    </location>
</feature>
<reference evidence="7" key="1">
    <citation type="submission" date="2021-03" db="EMBL/GenBank/DDBJ databases">
        <authorList>
            <person name="Palmer J.M."/>
        </authorList>
    </citation>
    <scope>NUCLEOTIDE SEQUENCE</scope>
    <source>
        <strain evidence="7">ARV_011</strain>
    </source>
</reference>
<feature type="compositionally biased region" description="Low complexity" evidence="5">
    <location>
        <begin position="161"/>
        <end position="181"/>
    </location>
</feature>
<dbReference type="SMART" id="SM01252">
    <property type="entry name" value="KilA-N"/>
    <property type="match status" value="1"/>
</dbReference>
<dbReference type="PANTHER" id="PTHR43828">
    <property type="entry name" value="ASPARAGINASE"/>
    <property type="match status" value="1"/>
</dbReference>
<feature type="compositionally biased region" description="Basic and acidic residues" evidence="5">
    <location>
        <begin position="325"/>
        <end position="351"/>
    </location>
</feature>
<dbReference type="PANTHER" id="PTHR43828:SF7">
    <property type="entry name" value="REGULATORY PROTEIN SWI4"/>
    <property type="match status" value="1"/>
</dbReference>
<keyword evidence="8" id="KW-1185">Reference proteome</keyword>
<evidence type="ECO:0000256" key="2">
    <source>
        <dbReference type="ARBA" id="ARBA00023043"/>
    </source>
</evidence>
<feature type="compositionally biased region" description="Polar residues" evidence="5">
    <location>
        <begin position="263"/>
        <end position="272"/>
    </location>
</feature>
<accession>A0A9P7V733</accession>
<sequence length="1092" mass="122140">MSNDEQSVFLATYSGIDVYECESETGNPVMRRVKDDWVNATQILKCCNIQKARRTKILERGVQTGEHEKIQGGFGRFQGTWIPLENAQKLALAYGCSKDMMPVLWLDSSDPNLKLLRKAKPLNKDGTPVKRKYVKKKKTDSVVITPSKRTKREDSITGQGAASFDPFSSFNNNNSNANNNNKVHQQSMQNSYPSQFQYGSGPMGLPQQQPPPHPQVSHQNGQPLPYHISQHSQVHNAPPPAFPNHHQLQQQQQQYTNPLPQQRNGNGLPQQQHYQSNINMRPQNQNTQQPSQASYYLQQYPQQAPHTKLSGSQSTAETTWSEKNNYARDSDTSLLSNDERFQPKNGDFDSRLNRQSLMNMRPINGLHPMQQQQQQQQNGASKKPSSTENNYSAQLLQFFSDDTRQIPYFIYDPPYDFDINDPIDDEGHTPLHWAASIGDANMVSLLLSQRANPIVVNNFGLNPLSKLVSFNNCYELKNFPRVLDDLEYCLINTDINGRTPLHYLCQFAKVKTKLESLSYYMDVIFAKLTTLSNQNMSNQVNLLKNVLNHQDVKGDTCLHLAARSECIDFVQYLLDYGARDDLENIHGETARQLVTGLRLAQGFDQPLHPMNRHDHITPNNPLHAMAAQPLQLSTNDHDQSTAHLSLVDDTTVNNSRMSAVVPPDSIPNNVNASLLGTHPQERQESIPPAFVPTPPLNVSYHRNNSVIDGPDLSQLAYPPHPSALPGLAPPDATAGGGILATPLQVNRHAATETPDTQRTTIQHDEDLEERPTRLSNNIGAGVGSGIGKALRDQLNLLDEKDEDTEKLYVDDTSMKASTPLAVLKKTTNGQTHFTRNGDDKKESKIKDIGKTIIESKQFNPPTLDKFGYIVPVHSAKSISKDDDLNIKKLLMTDLSAMIGGMLNSLSDSYDKELDTLTKEHQQLKQDLQEKKEQNKELLATLGEILKKYGLNEAETAEEGVAYVKAEAETISQELTSKLNSLMKILERNQAFNLATLVQERELTLENENEAENANENVADAGAAWEHAFALTKLQVKRAHLMKQVASSIERSGADLKMYKYRKLISLSCGIRVEDIDGLIDGIADLLTEDFAA</sequence>
<evidence type="ECO:0000256" key="4">
    <source>
        <dbReference type="SAM" id="Coils"/>
    </source>
</evidence>
<feature type="region of interest" description="Disordered" evidence="5">
    <location>
        <begin position="368"/>
        <end position="387"/>
    </location>
</feature>
<feature type="repeat" description="ANK" evidence="3">
    <location>
        <begin position="553"/>
        <end position="585"/>
    </location>
</feature>